<evidence type="ECO:0000259" key="3">
    <source>
        <dbReference type="PROSITE" id="PS50280"/>
    </source>
</evidence>
<proteinExistence type="predicted"/>
<dbReference type="PANTHER" id="PTHR46167">
    <property type="entry name" value="N-LYSINE METHYLTRANSFERASE KMT5A"/>
    <property type="match status" value="1"/>
</dbReference>
<keyword evidence="4" id="KW-1185">Reference proteome</keyword>
<accession>A0AA97L3T0</accession>
<evidence type="ECO:0000313" key="5">
    <source>
        <dbReference type="RefSeq" id="XP_054841249.1"/>
    </source>
</evidence>
<dbReference type="GeneID" id="129333547"/>
<name>A0AA97L3T0_EUBMA</name>
<keyword evidence="1" id="KW-0175">Coiled coil</keyword>
<dbReference type="Gene3D" id="2.170.270.10">
    <property type="entry name" value="SET domain"/>
    <property type="match status" value="1"/>
</dbReference>
<dbReference type="PANTHER" id="PTHR46167:SF1">
    <property type="entry name" value="N-LYSINE METHYLTRANSFERASE KMT5A"/>
    <property type="match status" value="1"/>
</dbReference>
<organism evidence="4 5">
    <name type="scientific">Eublepharis macularius</name>
    <name type="common">Leopard gecko</name>
    <name type="synonym">Cyrtodactylus macularius</name>
    <dbReference type="NCBI Taxonomy" id="481883"/>
    <lineage>
        <taxon>Eukaryota</taxon>
        <taxon>Metazoa</taxon>
        <taxon>Chordata</taxon>
        <taxon>Craniata</taxon>
        <taxon>Vertebrata</taxon>
        <taxon>Euteleostomi</taxon>
        <taxon>Lepidosauria</taxon>
        <taxon>Squamata</taxon>
        <taxon>Bifurcata</taxon>
        <taxon>Gekkota</taxon>
        <taxon>Eublepharidae</taxon>
        <taxon>Eublepharinae</taxon>
        <taxon>Eublepharis</taxon>
    </lineage>
</organism>
<dbReference type="GO" id="GO:0043516">
    <property type="term" value="P:regulation of DNA damage response, signal transduction by p53 class mediator"/>
    <property type="evidence" value="ECO:0007669"/>
    <property type="project" value="TreeGrafter"/>
</dbReference>
<protein>
    <submittedName>
        <fullName evidence="5">N-lysine methyltransferase KMT5A-like</fullName>
    </submittedName>
</protein>
<feature type="domain" description="SET" evidence="3">
    <location>
        <begin position="296"/>
        <end position="418"/>
    </location>
</feature>
<dbReference type="Pfam" id="PF00856">
    <property type="entry name" value="SET"/>
    <property type="match status" value="1"/>
</dbReference>
<dbReference type="GO" id="GO:0006357">
    <property type="term" value="P:regulation of transcription by RNA polymerase II"/>
    <property type="evidence" value="ECO:0007669"/>
    <property type="project" value="TreeGrafter"/>
</dbReference>
<dbReference type="KEGG" id="emc:129333547"/>
<feature type="region of interest" description="Disordered" evidence="2">
    <location>
        <begin position="134"/>
        <end position="156"/>
    </location>
</feature>
<gene>
    <name evidence="5" type="primary">LOC129333547</name>
</gene>
<feature type="coiled-coil region" evidence="1">
    <location>
        <begin position="27"/>
        <end position="128"/>
    </location>
</feature>
<dbReference type="SUPFAM" id="SSF82199">
    <property type="entry name" value="SET domain"/>
    <property type="match status" value="1"/>
</dbReference>
<sequence length="431" mass="49823">METSEEERLDEMLAACSQFEQFLFFTLQRMLHEAKEKEEKLLRHEESLRNYEKEAEERRSEIKVFKEQAHDVKSRIDEIQRRIKDELQNEQQAVKEANETIERLRKTTKELQREVKEAKEYAEFWERKCSEQRPSIISEKGHPKEGEGEGEAMPSATEAADLQEDLLKIHHEKALLWKESRPSWICPSSEMATPGAPPVKKPFLEESVFVQASAAEGELFSEAFREQLTSTLLRTTEEPSSKSEPSTSREGAEPSHIKLSERKMKAIPPPESSQWADCQKWKQNVAVAMCNAEEQELFEVCSSEENSRGVVAKKPFQKGDFLLEYCGEVIDLREAKLREQVYSCSERKHCYMYYFKFNDKTHCIDAMKEDAKLGRLVNHSKTQVNAVTTLVVLDGKPHLILTAKRDIQPGEEILFDYEERARSAIEAKTPD</sequence>
<feature type="compositionally biased region" description="Basic and acidic residues" evidence="2">
    <location>
        <begin position="250"/>
        <end position="264"/>
    </location>
</feature>
<evidence type="ECO:0000256" key="1">
    <source>
        <dbReference type="SAM" id="Coils"/>
    </source>
</evidence>
<dbReference type="GO" id="GO:0005700">
    <property type="term" value="C:polytene chromosome"/>
    <property type="evidence" value="ECO:0007669"/>
    <property type="project" value="TreeGrafter"/>
</dbReference>
<evidence type="ECO:0000313" key="4">
    <source>
        <dbReference type="Proteomes" id="UP001190640"/>
    </source>
</evidence>
<feature type="region of interest" description="Disordered" evidence="2">
    <location>
        <begin position="232"/>
        <end position="272"/>
    </location>
</feature>
<evidence type="ECO:0000256" key="2">
    <source>
        <dbReference type="SAM" id="MobiDB-lite"/>
    </source>
</evidence>
<dbReference type="AlphaFoldDB" id="A0AA97L3T0"/>
<dbReference type="InterPro" id="IPR051760">
    <property type="entry name" value="KMT5A"/>
</dbReference>
<dbReference type="Proteomes" id="UP001190640">
    <property type="component" value="Chromosome 7"/>
</dbReference>
<dbReference type="PROSITE" id="PS50280">
    <property type="entry name" value="SET"/>
    <property type="match status" value="1"/>
</dbReference>
<dbReference type="GO" id="GO:0042799">
    <property type="term" value="F:histone H4K20 methyltransferase activity"/>
    <property type="evidence" value="ECO:0007669"/>
    <property type="project" value="TreeGrafter"/>
</dbReference>
<dbReference type="RefSeq" id="XP_054841249.1">
    <property type="nucleotide sequence ID" value="XM_054985274.1"/>
</dbReference>
<dbReference type="InterPro" id="IPR001214">
    <property type="entry name" value="SET_dom"/>
</dbReference>
<dbReference type="InterPro" id="IPR046341">
    <property type="entry name" value="SET_dom_sf"/>
</dbReference>
<dbReference type="SMART" id="SM00317">
    <property type="entry name" value="SET"/>
    <property type="match status" value="1"/>
</dbReference>
<reference evidence="5" key="1">
    <citation type="submission" date="2025-08" db="UniProtKB">
        <authorList>
            <consortium name="RefSeq"/>
        </authorList>
    </citation>
    <scope>IDENTIFICATION</scope>
    <source>
        <tissue evidence="5">Blood</tissue>
    </source>
</reference>
<dbReference type="GO" id="GO:0005634">
    <property type="term" value="C:nucleus"/>
    <property type="evidence" value="ECO:0007669"/>
    <property type="project" value="TreeGrafter"/>
</dbReference>